<sequence length="365" mass="38461">MATLPATYDVRDDFNVDADLSDNASLISSSTGAAGISPAWNGNYTEVTVSGGRLNSITTLANVLLNISPDVVGFTSRNLVGMTVEAEFSTPGSNFSMLRITAFNEDFSAAVGPGIQLNSSGSVFFGLEGDLDTMSPPPASAATHILKMVVTAGYDIEFYVDGVLAGTRSLPATTQWRWEVPISIRNGGYVEYIHVFGNDILESSAPPAPAPPFWTGFVNSYEVGGAAAAPPPPDPEPGEPGESHTNPIDVDVPFELPLPALDGTPVWLRITPGSGNWKFSTATSPDPEIFDTFLALYDSFGNLIASNEDINSGGSDYRSEIIETLVAGTYFLVISTFEGSADNDWAVTGGTTNVPEGAVLVIEEV</sequence>
<name>E6V9U0_VARPE</name>
<feature type="region of interest" description="Disordered" evidence="1">
    <location>
        <begin position="225"/>
        <end position="248"/>
    </location>
</feature>
<dbReference type="Proteomes" id="UP000008917">
    <property type="component" value="Chromosome"/>
</dbReference>
<dbReference type="AlphaFoldDB" id="E6V9U0"/>
<protein>
    <recommendedName>
        <fullName evidence="4">Peptidase C-terminal archaeal/bacterial domain-containing protein</fullName>
    </recommendedName>
</protein>
<evidence type="ECO:0000256" key="1">
    <source>
        <dbReference type="SAM" id="MobiDB-lite"/>
    </source>
</evidence>
<evidence type="ECO:0000313" key="2">
    <source>
        <dbReference type="EMBL" id="ADU36228.1"/>
    </source>
</evidence>
<dbReference type="EMBL" id="CP002417">
    <property type="protein sequence ID" value="ADU36228.1"/>
    <property type="molecule type" value="Genomic_DNA"/>
</dbReference>
<dbReference type="RefSeq" id="WP_013540466.1">
    <property type="nucleotide sequence ID" value="NC_014931.1"/>
</dbReference>
<dbReference type="NCBIfam" id="NF038127">
    <property type="entry name" value="FDP_fam"/>
    <property type="match status" value="1"/>
</dbReference>
<accession>E6V9U0</accession>
<dbReference type="OrthoDB" id="7550377at2"/>
<dbReference type="HOGENOM" id="CLU_758500_0_0_4"/>
<evidence type="ECO:0000313" key="3">
    <source>
        <dbReference type="Proteomes" id="UP000008917"/>
    </source>
</evidence>
<organism evidence="2 3">
    <name type="scientific">Variovorax paradoxus (strain EPS)</name>
    <dbReference type="NCBI Taxonomy" id="595537"/>
    <lineage>
        <taxon>Bacteria</taxon>
        <taxon>Pseudomonadati</taxon>
        <taxon>Pseudomonadota</taxon>
        <taxon>Betaproteobacteria</taxon>
        <taxon>Burkholderiales</taxon>
        <taxon>Comamonadaceae</taxon>
        <taxon>Variovorax</taxon>
    </lineage>
</organism>
<evidence type="ECO:0008006" key="4">
    <source>
        <dbReference type="Google" id="ProtNLM"/>
    </source>
</evidence>
<dbReference type="KEGG" id="vpe:Varpa_2020"/>
<reference evidence="2 3" key="2">
    <citation type="journal article" date="2013" name="Genome Announc.">
        <title>Genome of the Root-Associated Plant Growth-Promoting Bacterium Variovorax paradoxus Strain EPS.</title>
        <authorList>
            <person name="Han J.I."/>
            <person name="Spain J.C."/>
            <person name="Leadbetter J.R."/>
            <person name="Ovchinnikova G."/>
            <person name="Goodwin L.A."/>
            <person name="Han C.S."/>
            <person name="Woyke T."/>
            <person name="Davenport K.W."/>
            <person name="Orwin P.M."/>
        </authorList>
    </citation>
    <scope>NUCLEOTIDE SEQUENCE [LARGE SCALE GENOMIC DNA]</scope>
    <source>
        <strain evidence="2 3">EPS</strain>
    </source>
</reference>
<dbReference type="Gene3D" id="2.60.120.380">
    <property type="match status" value="1"/>
</dbReference>
<dbReference type="STRING" id="595537.Varpa_2020"/>
<proteinExistence type="predicted"/>
<gene>
    <name evidence="2" type="ordered locus">Varpa_2020</name>
</gene>
<reference evidence="3" key="1">
    <citation type="submission" date="2010-12" db="EMBL/GenBank/DDBJ databases">
        <title>Complete sequence of Variovorax paradoxus EPS.</title>
        <authorList>
            <consortium name="US DOE Joint Genome Institute"/>
            <person name="Lucas S."/>
            <person name="Copeland A."/>
            <person name="Lapidus A."/>
            <person name="Cheng J.-F."/>
            <person name="Goodwin L."/>
            <person name="Pitluck S."/>
            <person name="Teshima H."/>
            <person name="Detter J.C."/>
            <person name="Han C."/>
            <person name="Tapia R."/>
            <person name="Land M."/>
            <person name="Hauser L."/>
            <person name="Kyrpides N."/>
            <person name="Ivanova N."/>
            <person name="Ovchinnikova G."/>
            <person name="Orwin P."/>
            <person name="Han J.-I.G."/>
            <person name="Woyke T."/>
        </authorList>
    </citation>
    <scope>NUCLEOTIDE SEQUENCE [LARGE SCALE GENOMIC DNA]</scope>
    <source>
        <strain evidence="3">EPS</strain>
    </source>
</reference>